<dbReference type="EMBL" id="JAIWYP010000012">
    <property type="protein sequence ID" value="KAH3730794.1"/>
    <property type="molecule type" value="Genomic_DNA"/>
</dbReference>
<sequence length="336" mass="37103">MLSVYTELCNKPSFVDLFEKIVPIPVYDAMNVFEGRKSTITNMEIGRLREQTTLLNSVLASLNLPAALEDVGGDKVPQSVLDKAQQVRDMGGVAYLEGLMRELPELLTRNREILDESVRMLDEEEKSDTQLKEQFKERWTRTASGHLTKPMRDESGKYKGILDTAINADKIVQDKYRNHKNAIALLSKPTHEIERSLPSGGGGGLAGNPHVKELKKMMEEVEAIKAEREVIETELKESKFDMAGKFMAALAADGLVNEEALSQKELGRCVWAAETAVCGQLSETGHAAGQDTEHKHCVCAVQIREPGRGPERGHVERSGSGLRWLHGAQGKSRGGN</sequence>
<protein>
    <recommendedName>
        <fullName evidence="2">ALIX V-shaped domain-containing protein</fullName>
    </recommendedName>
</protein>
<evidence type="ECO:0000313" key="4">
    <source>
        <dbReference type="Proteomes" id="UP000828390"/>
    </source>
</evidence>
<dbReference type="GO" id="GO:0000281">
    <property type="term" value="P:mitotic cytokinesis"/>
    <property type="evidence" value="ECO:0007669"/>
    <property type="project" value="TreeGrafter"/>
</dbReference>
<feature type="region of interest" description="Disordered" evidence="1">
    <location>
        <begin position="308"/>
        <end position="336"/>
    </location>
</feature>
<comment type="caution">
    <text evidence="3">The sequence shown here is derived from an EMBL/GenBank/DDBJ whole genome shotgun (WGS) entry which is preliminary data.</text>
</comment>
<dbReference type="Proteomes" id="UP000828390">
    <property type="component" value="Unassembled WGS sequence"/>
</dbReference>
<accession>A0A9D4HTJ0</accession>
<reference evidence="3" key="1">
    <citation type="journal article" date="2019" name="bioRxiv">
        <title>The Genome of the Zebra Mussel, Dreissena polymorpha: A Resource for Invasive Species Research.</title>
        <authorList>
            <person name="McCartney M.A."/>
            <person name="Auch B."/>
            <person name="Kono T."/>
            <person name="Mallez S."/>
            <person name="Zhang Y."/>
            <person name="Obille A."/>
            <person name="Becker A."/>
            <person name="Abrahante J.E."/>
            <person name="Garbe J."/>
            <person name="Badalamenti J.P."/>
            <person name="Herman A."/>
            <person name="Mangelson H."/>
            <person name="Liachko I."/>
            <person name="Sullivan S."/>
            <person name="Sone E.D."/>
            <person name="Koren S."/>
            <person name="Silverstein K.A.T."/>
            <person name="Beckman K.B."/>
            <person name="Gohl D.M."/>
        </authorList>
    </citation>
    <scope>NUCLEOTIDE SEQUENCE</scope>
    <source>
        <strain evidence="3">Duluth1</strain>
        <tissue evidence="3">Whole animal</tissue>
    </source>
</reference>
<reference evidence="3" key="2">
    <citation type="submission" date="2020-11" db="EMBL/GenBank/DDBJ databases">
        <authorList>
            <person name="McCartney M.A."/>
            <person name="Auch B."/>
            <person name="Kono T."/>
            <person name="Mallez S."/>
            <person name="Becker A."/>
            <person name="Gohl D.M."/>
            <person name="Silverstein K.A.T."/>
            <person name="Koren S."/>
            <person name="Bechman K.B."/>
            <person name="Herman A."/>
            <person name="Abrahante J.E."/>
            <person name="Garbe J."/>
        </authorList>
    </citation>
    <scope>NUCLEOTIDE SEQUENCE</scope>
    <source>
        <strain evidence="3">Duluth1</strain>
        <tissue evidence="3">Whole animal</tissue>
    </source>
</reference>
<evidence type="ECO:0000313" key="3">
    <source>
        <dbReference type="EMBL" id="KAH3730794.1"/>
    </source>
</evidence>
<keyword evidence="4" id="KW-1185">Reference proteome</keyword>
<dbReference type="Pfam" id="PF13949">
    <property type="entry name" value="ALIX_LYPXL_bnd"/>
    <property type="match status" value="1"/>
</dbReference>
<dbReference type="PANTHER" id="PTHR23030:SF39">
    <property type="entry name" value="PROGRAMMED CELL DEATH 6-INTERACTING PROTEIN"/>
    <property type="match status" value="1"/>
</dbReference>
<dbReference type="InterPro" id="IPR025304">
    <property type="entry name" value="ALIX_V_dom"/>
</dbReference>
<feature type="domain" description="ALIX V-shaped" evidence="2">
    <location>
        <begin position="76"/>
        <end position="267"/>
    </location>
</feature>
<dbReference type="GO" id="GO:0005768">
    <property type="term" value="C:endosome"/>
    <property type="evidence" value="ECO:0007669"/>
    <property type="project" value="TreeGrafter"/>
</dbReference>
<dbReference type="Gene3D" id="1.20.120.560">
    <property type="entry name" value="alix/aip1 in complex with the ypdl late domain"/>
    <property type="match status" value="2"/>
</dbReference>
<gene>
    <name evidence="3" type="ORF">DPMN_056792</name>
</gene>
<dbReference type="AlphaFoldDB" id="A0A9D4HTJ0"/>
<evidence type="ECO:0000259" key="2">
    <source>
        <dbReference type="Pfam" id="PF13949"/>
    </source>
</evidence>
<dbReference type="PANTHER" id="PTHR23030">
    <property type="entry name" value="PCD6 INTERACTING PROTEIN-RELATED"/>
    <property type="match status" value="1"/>
</dbReference>
<evidence type="ECO:0000256" key="1">
    <source>
        <dbReference type="SAM" id="MobiDB-lite"/>
    </source>
</evidence>
<organism evidence="3 4">
    <name type="scientific">Dreissena polymorpha</name>
    <name type="common">Zebra mussel</name>
    <name type="synonym">Mytilus polymorpha</name>
    <dbReference type="NCBI Taxonomy" id="45954"/>
    <lineage>
        <taxon>Eukaryota</taxon>
        <taxon>Metazoa</taxon>
        <taxon>Spiralia</taxon>
        <taxon>Lophotrochozoa</taxon>
        <taxon>Mollusca</taxon>
        <taxon>Bivalvia</taxon>
        <taxon>Autobranchia</taxon>
        <taxon>Heteroconchia</taxon>
        <taxon>Euheterodonta</taxon>
        <taxon>Imparidentia</taxon>
        <taxon>Neoheterodontei</taxon>
        <taxon>Myida</taxon>
        <taxon>Dreissenoidea</taxon>
        <taxon>Dreissenidae</taxon>
        <taxon>Dreissena</taxon>
    </lineage>
</organism>
<feature type="compositionally biased region" description="Basic and acidic residues" evidence="1">
    <location>
        <begin position="308"/>
        <end position="317"/>
    </location>
</feature>
<proteinExistence type="predicted"/>
<name>A0A9D4HTJ0_DREPO</name>